<accession>A0A3B4CEI1</accession>
<evidence type="ECO:0000313" key="4">
    <source>
        <dbReference type="Ensembl" id="ENSPNAP00000010357.1"/>
    </source>
</evidence>
<dbReference type="PANTHER" id="PTHR15446">
    <property type="entry name" value="UROPLAKIN III"/>
    <property type="match status" value="1"/>
</dbReference>
<feature type="compositionally biased region" description="Basic and acidic residues" evidence="1">
    <location>
        <begin position="251"/>
        <end position="273"/>
    </location>
</feature>
<dbReference type="PANTHER" id="PTHR15446:SF2">
    <property type="entry name" value="UROPLAKIN-3B-LIKE PROTEIN 1-RELATED"/>
    <property type="match status" value="1"/>
</dbReference>
<keyword evidence="2" id="KW-0812">Transmembrane</keyword>
<evidence type="ECO:0008006" key="6">
    <source>
        <dbReference type="Google" id="ProtNLM"/>
    </source>
</evidence>
<dbReference type="AlphaFoldDB" id="A0A3B4CEI1"/>
<reference evidence="4 5" key="1">
    <citation type="submission" date="2020-10" db="EMBL/GenBank/DDBJ databases">
        <title>Pygocentrus nattereri (red-bellied piranha) genome, fPygNat1, primary haplotype.</title>
        <authorList>
            <person name="Myers G."/>
            <person name="Meyer A."/>
            <person name="Karagic N."/>
            <person name="Pippel M."/>
            <person name="Winkler S."/>
            <person name="Tracey A."/>
            <person name="Wood J."/>
            <person name="Formenti G."/>
            <person name="Howe K."/>
            <person name="Fedrigo O."/>
            <person name="Jarvis E.D."/>
        </authorList>
    </citation>
    <scope>NUCLEOTIDE SEQUENCE [LARGE SCALE GENOMIC DNA]</scope>
</reference>
<dbReference type="InterPro" id="IPR024831">
    <property type="entry name" value="Uroplakin-3"/>
</dbReference>
<dbReference type="GO" id="GO:0072046">
    <property type="term" value="P:establishment of planar polarity involved in nephron morphogenesis"/>
    <property type="evidence" value="ECO:0007669"/>
    <property type="project" value="Ensembl"/>
</dbReference>
<organism evidence="4 5">
    <name type="scientific">Pygocentrus nattereri</name>
    <name type="common">Red-bellied piranha</name>
    <dbReference type="NCBI Taxonomy" id="42514"/>
    <lineage>
        <taxon>Eukaryota</taxon>
        <taxon>Metazoa</taxon>
        <taxon>Chordata</taxon>
        <taxon>Craniata</taxon>
        <taxon>Vertebrata</taxon>
        <taxon>Euteleostomi</taxon>
        <taxon>Actinopterygii</taxon>
        <taxon>Neopterygii</taxon>
        <taxon>Teleostei</taxon>
        <taxon>Ostariophysi</taxon>
        <taxon>Characiformes</taxon>
        <taxon>Characoidei</taxon>
        <taxon>Pygocentrus</taxon>
    </lineage>
</organism>
<dbReference type="STRING" id="42514.ENSPNAP00000010357"/>
<keyword evidence="2" id="KW-0472">Membrane</keyword>
<dbReference type="InterPro" id="IPR009952">
    <property type="entry name" value="Uroplakin-2"/>
</dbReference>
<feature type="compositionally biased region" description="Polar residues" evidence="1">
    <location>
        <begin position="274"/>
        <end position="291"/>
    </location>
</feature>
<feature type="chain" id="PRO_5017231864" description="Uroplakin 3b" evidence="3">
    <location>
        <begin position="20"/>
        <end position="300"/>
    </location>
</feature>
<reference evidence="4" key="3">
    <citation type="submission" date="2025-09" db="UniProtKB">
        <authorList>
            <consortium name="Ensembl"/>
        </authorList>
    </citation>
    <scope>IDENTIFICATION</scope>
</reference>
<feature type="signal peptide" evidence="3">
    <location>
        <begin position="1"/>
        <end position="19"/>
    </location>
</feature>
<gene>
    <name evidence="4" type="primary">UPK3B</name>
</gene>
<evidence type="ECO:0000256" key="2">
    <source>
        <dbReference type="SAM" id="Phobius"/>
    </source>
</evidence>
<dbReference type="CTD" id="105375355"/>
<dbReference type="Proteomes" id="UP001501920">
    <property type="component" value="Chromosome 23"/>
</dbReference>
<dbReference type="GO" id="GO:0016020">
    <property type="term" value="C:membrane"/>
    <property type="evidence" value="ECO:0007669"/>
    <property type="project" value="TreeGrafter"/>
</dbReference>
<evidence type="ECO:0000256" key="1">
    <source>
        <dbReference type="SAM" id="MobiDB-lite"/>
    </source>
</evidence>
<evidence type="ECO:0000256" key="3">
    <source>
        <dbReference type="SAM" id="SignalP"/>
    </source>
</evidence>
<dbReference type="OrthoDB" id="9945328at2759"/>
<dbReference type="GeneID" id="108428514"/>
<evidence type="ECO:0000313" key="5">
    <source>
        <dbReference type="Proteomes" id="UP001501920"/>
    </source>
</evidence>
<sequence length="300" mass="32059">MEAYIVLCFISMLSVGIQAQSTVNCTPVVTPDLAARITTNSVILNPPSCCFGSLTGLNCTSDKCEVWLVAAVDTGVNNFNTDKTSTDFLSKSPYPSAFSNSNPKNYFLTKAGLQNDFPCPSSSTASYFRVGADGNCITTSCNGVLPQGSTASFKYLLVDPASKTLLAETKWSDNITLYTSKDPGSISDSFAGRSGAMVVITAILSVAMALLLLLLIIAVALCCCGGEGKEQRPASQRLGSVMGSFRIPRYDTHHLKDPAPYDNPAYERERKYTTADTLPKSSATTAVNPASQDDIKMQKM</sequence>
<dbReference type="GeneTree" id="ENSGT00940000153392"/>
<dbReference type="Ensembl" id="ENSPNAT00000035686.2">
    <property type="protein sequence ID" value="ENSPNAP00000010357.1"/>
    <property type="gene ID" value="ENSPNAG00000015903.2"/>
</dbReference>
<protein>
    <recommendedName>
        <fullName evidence="6">Uroplakin 3b</fullName>
    </recommendedName>
</protein>
<reference evidence="4" key="2">
    <citation type="submission" date="2025-08" db="UniProtKB">
        <authorList>
            <consortium name="Ensembl"/>
        </authorList>
    </citation>
    <scope>IDENTIFICATION</scope>
</reference>
<keyword evidence="5" id="KW-1185">Reference proteome</keyword>
<dbReference type="OMA" id="IYTCYDT"/>
<dbReference type="RefSeq" id="XP_017555049.1">
    <property type="nucleotide sequence ID" value="XM_017699560.2"/>
</dbReference>
<feature type="region of interest" description="Disordered" evidence="1">
    <location>
        <begin position="251"/>
        <end position="300"/>
    </location>
</feature>
<dbReference type="Pfam" id="PF07353">
    <property type="entry name" value="Uroplakin_II"/>
    <property type="match status" value="1"/>
</dbReference>
<name>A0A3B4CEI1_PYGNA</name>
<feature type="transmembrane region" description="Helical" evidence="2">
    <location>
        <begin position="196"/>
        <end position="223"/>
    </location>
</feature>
<keyword evidence="2" id="KW-1133">Transmembrane helix</keyword>
<proteinExistence type="predicted"/>
<keyword evidence="3" id="KW-0732">Signal</keyword>